<dbReference type="AlphaFoldDB" id="A0A4C1Z7Y4"/>
<organism evidence="2 3">
    <name type="scientific">Eumeta variegata</name>
    <name type="common">Bagworm moth</name>
    <name type="synonym">Eumeta japonica</name>
    <dbReference type="NCBI Taxonomy" id="151549"/>
    <lineage>
        <taxon>Eukaryota</taxon>
        <taxon>Metazoa</taxon>
        <taxon>Ecdysozoa</taxon>
        <taxon>Arthropoda</taxon>
        <taxon>Hexapoda</taxon>
        <taxon>Insecta</taxon>
        <taxon>Pterygota</taxon>
        <taxon>Neoptera</taxon>
        <taxon>Endopterygota</taxon>
        <taxon>Lepidoptera</taxon>
        <taxon>Glossata</taxon>
        <taxon>Ditrysia</taxon>
        <taxon>Tineoidea</taxon>
        <taxon>Psychidae</taxon>
        <taxon>Oiketicinae</taxon>
        <taxon>Eumeta</taxon>
    </lineage>
</organism>
<accession>A0A4C1Z7Y4</accession>
<comment type="caution">
    <text evidence="2">The sequence shown here is derived from an EMBL/GenBank/DDBJ whole genome shotgun (WGS) entry which is preliminary data.</text>
</comment>
<evidence type="ECO:0000256" key="1">
    <source>
        <dbReference type="SAM" id="MobiDB-lite"/>
    </source>
</evidence>
<sequence>MMMYLRASVYASSWFLISSDLAAVRPIRHEASLVCCCTQFLLACIATELTSGRPKREIPPRPPSAPLCREHPYAPTYQNNNKLNTNNDREMALLYSKNWVSGRAYRSARNAVPLGTRHNAPAPRPLSAISME</sequence>
<gene>
    <name evidence="2" type="ORF">EVAR_32312_1</name>
</gene>
<reference evidence="2 3" key="1">
    <citation type="journal article" date="2019" name="Commun. Biol.">
        <title>The bagworm genome reveals a unique fibroin gene that provides high tensile strength.</title>
        <authorList>
            <person name="Kono N."/>
            <person name="Nakamura H."/>
            <person name="Ohtoshi R."/>
            <person name="Tomita M."/>
            <person name="Numata K."/>
            <person name="Arakawa K."/>
        </authorList>
    </citation>
    <scope>NUCLEOTIDE SEQUENCE [LARGE SCALE GENOMIC DNA]</scope>
</reference>
<protein>
    <submittedName>
        <fullName evidence="2">Uncharacterized protein</fullName>
    </submittedName>
</protein>
<keyword evidence="3" id="KW-1185">Reference proteome</keyword>
<proteinExistence type="predicted"/>
<dbReference type="Proteomes" id="UP000299102">
    <property type="component" value="Unassembled WGS sequence"/>
</dbReference>
<evidence type="ECO:0000313" key="3">
    <source>
        <dbReference type="Proteomes" id="UP000299102"/>
    </source>
</evidence>
<evidence type="ECO:0000313" key="2">
    <source>
        <dbReference type="EMBL" id="GBP84686.1"/>
    </source>
</evidence>
<dbReference type="EMBL" id="BGZK01001694">
    <property type="protein sequence ID" value="GBP84686.1"/>
    <property type="molecule type" value="Genomic_DNA"/>
</dbReference>
<name>A0A4C1Z7Y4_EUMVA</name>
<feature type="region of interest" description="Disordered" evidence="1">
    <location>
        <begin position="53"/>
        <end position="84"/>
    </location>
</feature>